<dbReference type="SMART" id="SM00420">
    <property type="entry name" value="HTH_DEOR"/>
    <property type="match status" value="1"/>
</dbReference>
<organism evidence="4 5">
    <name type="scientific">Streptococcus merionis</name>
    <dbReference type="NCBI Taxonomy" id="400065"/>
    <lineage>
        <taxon>Bacteria</taxon>
        <taxon>Bacillati</taxon>
        <taxon>Bacillota</taxon>
        <taxon>Bacilli</taxon>
        <taxon>Lactobacillales</taxon>
        <taxon>Streptococcaceae</taxon>
        <taxon>Streptococcus</taxon>
    </lineage>
</organism>
<evidence type="ECO:0000313" key="5">
    <source>
        <dbReference type="Proteomes" id="UP000215185"/>
    </source>
</evidence>
<dbReference type="KEGG" id="smen:SAMEA4412692_0855"/>
<dbReference type="PRINTS" id="PR00037">
    <property type="entry name" value="HTHLACR"/>
</dbReference>
<dbReference type="PANTHER" id="PTHR30363">
    <property type="entry name" value="HTH-TYPE TRANSCRIPTIONAL REGULATOR SRLR-RELATED"/>
    <property type="match status" value="1"/>
</dbReference>
<dbReference type="AlphaFoldDB" id="A0A239SR97"/>
<protein>
    <submittedName>
        <fullName evidence="4">Fructose operon transcriptional repressor</fullName>
    </submittedName>
</protein>
<dbReference type="PROSITE" id="PS51000">
    <property type="entry name" value="HTH_DEOR_2"/>
    <property type="match status" value="1"/>
</dbReference>
<dbReference type="PANTHER" id="PTHR30363:SF56">
    <property type="entry name" value="TRANSCRIPTIONAL REGULATOR, DEOR FAMILY"/>
    <property type="match status" value="1"/>
</dbReference>
<dbReference type="InterPro" id="IPR037171">
    <property type="entry name" value="NagB/RpiA_transferase-like"/>
</dbReference>
<dbReference type="InterPro" id="IPR036390">
    <property type="entry name" value="WH_DNA-bd_sf"/>
</dbReference>
<dbReference type="Gene3D" id="3.40.50.1360">
    <property type="match status" value="1"/>
</dbReference>
<dbReference type="GO" id="GO:0003700">
    <property type="term" value="F:DNA-binding transcription factor activity"/>
    <property type="evidence" value="ECO:0007669"/>
    <property type="project" value="InterPro"/>
</dbReference>
<dbReference type="eggNOG" id="COG1349">
    <property type="taxonomic scope" value="Bacteria"/>
</dbReference>
<keyword evidence="1" id="KW-0805">Transcription regulation</keyword>
<dbReference type="Pfam" id="PF00455">
    <property type="entry name" value="DeoRC"/>
    <property type="match status" value="1"/>
</dbReference>
<evidence type="ECO:0000259" key="3">
    <source>
        <dbReference type="PROSITE" id="PS51000"/>
    </source>
</evidence>
<dbReference type="InterPro" id="IPR050313">
    <property type="entry name" value="Carb_Metab_HTH_regulators"/>
</dbReference>
<reference evidence="4 5" key="1">
    <citation type="submission" date="2017-06" db="EMBL/GenBank/DDBJ databases">
        <authorList>
            <consortium name="Pathogen Informatics"/>
        </authorList>
    </citation>
    <scope>NUCLEOTIDE SEQUENCE [LARGE SCALE GENOMIC DNA]</scope>
    <source>
        <strain evidence="4 5">NCTC13788</strain>
    </source>
</reference>
<dbReference type="InterPro" id="IPR001034">
    <property type="entry name" value="DeoR_HTH"/>
</dbReference>
<evidence type="ECO:0000313" key="4">
    <source>
        <dbReference type="EMBL" id="SNU87995.1"/>
    </source>
</evidence>
<gene>
    <name evidence="4" type="primary">lacR_2</name>
    <name evidence="4" type="ORF">SAMEA4412692_00855</name>
</gene>
<dbReference type="EMBL" id="LT906439">
    <property type="protein sequence ID" value="SNU87995.1"/>
    <property type="molecule type" value="Genomic_DNA"/>
</dbReference>
<evidence type="ECO:0000256" key="1">
    <source>
        <dbReference type="ARBA" id="ARBA00023015"/>
    </source>
</evidence>
<keyword evidence="2" id="KW-0804">Transcription</keyword>
<dbReference type="SUPFAM" id="SSF46785">
    <property type="entry name" value="Winged helix' DNA-binding domain"/>
    <property type="match status" value="1"/>
</dbReference>
<dbReference type="STRING" id="1123308.GCA_000380085_00196"/>
<dbReference type="Proteomes" id="UP000215185">
    <property type="component" value="Chromosome 1"/>
</dbReference>
<sequence length="245" mass="26598">MILEKIAADQIVTLEALVSLLETSESTVRRDLDELEQERKLRRVHGGAEALPPIGAEPSNQEKSVKNIHEKRLLADKALTVISEGDVIFIDAGTTTALLVQALAQQAIMQAKSLTVVTNSIHHAATLVEQGIKTIIVGGLVKENTDASVGSFALKQIQSLNFDKAFVGMNGVDKEHLTTPDPEEALIKQAIIANAKETYVLADESKLGQFAFVKVATLDQVTLLTNRSSKAILQEIKKKTRVIEV</sequence>
<dbReference type="SMART" id="SM01134">
    <property type="entry name" value="DeoRC"/>
    <property type="match status" value="1"/>
</dbReference>
<feature type="domain" description="HTH deoR-type" evidence="3">
    <location>
        <begin position="1"/>
        <end position="50"/>
    </location>
</feature>
<dbReference type="InterPro" id="IPR014036">
    <property type="entry name" value="DeoR-like_C"/>
</dbReference>
<dbReference type="Pfam" id="PF08220">
    <property type="entry name" value="HTH_DeoR"/>
    <property type="match status" value="1"/>
</dbReference>
<keyword evidence="5" id="KW-1185">Reference proteome</keyword>
<proteinExistence type="predicted"/>
<name>A0A239SR97_9STRE</name>
<evidence type="ECO:0000256" key="2">
    <source>
        <dbReference type="ARBA" id="ARBA00023163"/>
    </source>
</evidence>
<accession>A0A239SR97</accession>
<dbReference type="SUPFAM" id="SSF100950">
    <property type="entry name" value="NagB/RpiA/CoA transferase-like"/>
    <property type="match status" value="1"/>
</dbReference>